<keyword evidence="6 13" id="KW-0732">Signal</keyword>
<dbReference type="GO" id="GO:0005886">
    <property type="term" value="C:plasma membrane"/>
    <property type="evidence" value="ECO:0007669"/>
    <property type="project" value="UniProtKB-SubCell"/>
</dbReference>
<dbReference type="AlphaFoldDB" id="A0ABD1GVB6"/>
<dbReference type="FunFam" id="3.80.10.10:FF:000095">
    <property type="entry name" value="LRR receptor-like serine/threonine-protein kinase GSO1"/>
    <property type="match status" value="1"/>
</dbReference>
<comment type="subcellular location">
    <subcellularLocation>
        <location evidence="1">Cell membrane</location>
        <topology evidence="1">Single-pass type I membrane protein</topology>
    </subcellularLocation>
</comment>
<dbReference type="InterPro" id="IPR013210">
    <property type="entry name" value="LRR_N_plant-typ"/>
</dbReference>
<dbReference type="PANTHER" id="PTHR48063:SF98">
    <property type="entry name" value="LRR RECEPTOR-LIKE SERINE_THREONINE-PROTEIN KINASE FLS2"/>
    <property type="match status" value="1"/>
</dbReference>
<dbReference type="PANTHER" id="PTHR48063">
    <property type="entry name" value="LRR RECEPTOR-LIKE KINASE"/>
    <property type="match status" value="1"/>
</dbReference>
<feature type="transmembrane region" description="Helical" evidence="12">
    <location>
        <begin position="951"/>
        <end position="973"/>
    </location>
</feature>
<evidence type="ECO:0000256" key="13">
    <source>
        <dbReference type="SAM" id="SignalP"/>
    </source>
</evidence>
<dbReference type="InterPro" id="IPR003591">
    <property type="entry name" value="Leu-rich_rpt_typical-subtyp"/>
</dbReference>
<comment type="caution">
    <text evidence="16">The sequence shown here is derived from an EMBL/GenBank/DDBJ whole genome shotgun (WGS) entry which is preliminary data.</text>
</comment>
<keyword evidence="7" id="KW-0677">Repeat</keyword>
<evidence type="ECO:0000256" key="9">
    <source>
        <dbReference type="ARBA" id="ARBA00023136"/>
    </source>
</evidence>
<evidence type="ECO:0000256" key="1">
    <source>
        <dbReference type="ARBA" id="ARBA00004251"/>
    </source>
</evidence>
<gene>
    <name evidence="16" type="ORF">AAHA92_16375</name>
</gene>
<evidence type="ECO:0000259" key="14">
    <source>
        <dbReference type="Pfam" id="PF08263"/>
    </source>
</evidence>
<reference evidence="16 17" key="1">
    <citation type="submission" date="2024-06" db="EMBL/GenBank/DDBJ databases">
        <title>A chromosome level genome sequence of Diviner's sage (Salvia divinorum).</title>
        <authorList>
            <person name="Ford S.A."/>
            <person name="Ro D.-K."/>
            <person name="Ness R.W."/>
            <person name="Phillips M.A."/>
        </authorList>
    </citation>
    <scope>NUCLEOTIDE SEQUENCE [LARGE SCALE GENOMIC DNA]</scope>
    <source>
        <strain evidence="16">SAF-2024a</strain>
        <tissue evidence="16">Leaf</tissue>
    </source>
</reference>
<evidence type="ECO:0000256" key="5">
    <source>
        <dbReference type="ARBA" id="ARBA00022692"/>
    </source>
</evidence>
<evidence type="ECO:0000256" key="3">
    <source>
        <dbReference type="ARBA" id="ARBA00022475"/>
    </source>
</evidence>
<dbReference type="Proteomes" id="UP001567538">
    <property type="component" value="Unassembled WGS sequence"/>
</dbReference>
<comment type="similarity">
    <text evidence="2">Belongs to the RLP family.</text>
</comment>
<evidence type="ECO:0000256" key="8">
    <source>
        <dbReference type="ARBA" id="ARBA00022989"/>
    </source>
</evidence>
<evidence type="ECO:0000256" key="10">
    <source>
        <dbReference type="ARBA" id="ARBA00023180"/>
    </source>
</evidence>
<dbReference type="InterPro" id="IPR055414">
    <property type="entry name" value="LRR_R13L4/SHOC2-like"/>
</dbReference>
<keyword evidence="10" id="KW-0325">Glycoprotein</keyword>
<dbReference type="Pfam" id="PF00560">
    <property type="entry name" value="LRR_1"/>
    <property type="match status" value="11"/>
</dbReference>
<dbReference type="Pfam" id="PF23598">
    <property type="entry name" value="LRR_14"/>
    <property type="match status" value="1"/>
</dbReference>
<keyword evidence="4" id="KW-0433">Leucine-rich repeat</keyword>
<feature type="signal peptide" evidence="13">
    <location>
        <begin position="1"/>
        <end position="21"/>
    </location>
</feature>
<dbReference type="SMART" id="SM00369">
    <property type="entry name" value="LRR_TYP"/>
    <property type="match status" value="9"/>
</dbReference>
<evidence type="ECO:0000256" key="7">
    <source>
        <dbReference type="ARBA" id="ARBA00022737"/>
    </source>
</evidence>
<accession>A0ABD1GVB6</accession>
<feature type="domain" description="Disease resistance R13L4/SHOC-2-like LRR" evidence="15">
    <location>
        <begin position="82"/>
        <end position="206"/>
    </location>
</feature>
<keyword evidence="9 12" id="KW-0472">Membrane</keyword>
<dbReference type="FunFam" id="3.80.10.10:FF:000041">
    <property type="entry name" value="LRR receptor-like serine/threonine-protein kinase ERECTA"/>
    <property type="match status" value="1"/>
</dbReference>
<dbReference type="GO" id="GO:0051707">
    <property type="term" value="P:response to other organism"/>
    <property type="evidence" value="ECO:0007669"/>
    <property type="project" value="UniProtKB-ARBA"/>
</dbReference>
<dbReference type="InterPro" id="IPR046956">
    <property type="entry name" value="RLP23-like"/>
</dbReference>
<proteinExistence type="inferred from homology"/>
<evidence type="ECO:0000256" key="2">
    <source>
        <dbReference type="ARBA" id="ARBA00009592"/>
    </source>
</evidence>
<evidence type="ECO:0000256" key="12">
    <source>
        <dbReference type="SAM" id="Phobius"/>
    </source>
</evidence>
<dbReference type="FunFam" id="3.80.10.10:FF:000111">
    <property type="entry name" value="LRR receptor-like serine/threonine-protein kinase ERECTA"/>
    <property type="match status" value="1"/>
</dbReference>
<evidence type="ECO:0000313" key="16">
    <source>
        <dbReference type="EMBL" id="KAL1548097.1"/>
    </source>
</evidence>
<evidence type="ECO:0000313" key="17">
    <source>
        <dbReference type="Proteomes" id="UP001567538"/>
    </source>
</evidence>
<dbReference type="EMBL" id="JBEAFC010000007">
    <property type="protein sequence ID" value="KAL1548097.1"/>
    <property type="molecule type" value="Genomic_DNA"/>
</dbReference>
<feature type="region of interest" description="Disordered" evidence="11">
    <location>
        <begin position="924"/>
        <end position="945"/>
    </location>
</feature>
<dbReference type="SUPFAM" id="SSF52047">
    <property type="entry name" value="RNI-like"/>
    <property type="match status" value="2"/>
</dbReference>
<keyword evidence="8 12" id="KW-1133">Transmembrane helix</keyword>
<protein>
    <recommendedName>
        <fullName evidence="18">Leucine-rich repeat-containing N-terminal plant-type domain-containing protein</fullName>
    </recommendedName>
</protein>
<evidence type="ECO:0000256" key="6">
    <source>
        <dbReference type="ARBA" id="ARBA00022729"/>
    </source>
</evidence>
<evidence type="ECO:0000259" key="15">
    <source>
        <dbReference type="Pfam" id="PF23598"/>
    </source>
</evidence>
<dbReference type="FunFam" id="3.80.10.10:FF:000400">
    <property type="entry name" value="Nuclear pore complex protein NUP107"/>
    <property type="match status" value="1"/>
</dbReference>
<dbReference type="InterPro" id="IPR032675">
    <property type="entry name" value="LRR_dom_sf"/>
</dbReference>
<feature type="domain" description="Leucine-rich repeat-containing N-terminal plant-type" evidence="14">
    <location>
        <begin position="36"/>
        <end position="73"/>
    </location>
</feature>
<keyword evidence="5 12" id="KW-0812">Transmembrane</keyword>
<dbReference type="GO" id="GO:0009653">
    <property type="term" value="P:anatomical structure morphogenesis"/>
    <property type="evidence" value="ECO:0007669"/>
    <property type="project" value="UniProtKB-ARBA"/>
</dbReference>
<sequence length="1010" mass="113029">MITSKHRAFFIIITIFCNSNSFTSTYGNTTFCHRIEKQALLTLKQSLKLNSPALSSWNTTNSNCCTWNGVVCSDPTGHVHRLHLSSQSLHGNINLSTLPHLQHLRYLDLSHNQFQGAIPPSMARLKNLEYLNLSNAGFHGEIPRTIGNLSSLRTLVLEGSGQKVHGLGWLSGLVRLKHLNMNFVDLGKETNWLGIINALPRLAELHLRGCNLLSPLSTLDHVNATSLSFLDLSRNELASFSIARWIFRQGSLRFLDMSRNYIEAHIPSASNATKLQHIDLSWNKFSSVIPDWIYLCQDLKFLYLGNNFLKGTISKMVANLTSLDTFSLRYNKISGEIPSEITSLCTIRILDLSVNNLEGNVSNLFGSMSHCFLKAVATWRMRENKLSGHLTDQFGEFKKLRFLDLTKNSISGVIPGSLGKSSCLRRLWLGFNKLSGELPISIGKLSNLESLTFGRNMLEGVVNETHFEKLTKLKYLFGSGNNLSLKVCPDWIPPFQLVEIGLGSWNLGTASEIPSWIHELHKNVSVLDLSDTGLSGEVPIWVWGVSKLNLSHNHFHGEIPDFKPWGNHLVFPYYRRMYLSSNRFSGSLPRVSYDTIELDLSNNFLSGSLSHFLCDAIDDTYLLKILHLGNNLISGEIPNCWMKWSSLEYINLGNNFMFGRIPSSIGLLANLLSLNLDGNKLSGQIPLSIQNCTKLVKFDVGGNDLVGKIPTWIGTSLSNLMILVLRSNRFSGDIPSSICHLSTLQILDISSNDLSGVIPSCVHNLTAMATSRSFEEYDGGGIQYSQVFDTFMESVSIDTKGLVLQYDTFLVLVTSINLSDNNISGEIPEGVTRLVELKFLNLSRNHLTGSIPRGVGDMRKMESLDLSRNSLVGQIPVSITVLSFLSYLDLSYNLLEGKIPESTQILGMDAFSFVGNHLCGPPVPRNCTTSRDEEEEDGDEDGDEGEGEIDWFYVFVSLGYVVGFVGACSVLVLNKSWRQFYFGWVERIWLKIYVYFTIKWVRLKKQIIRE</sequence>
<evidence type="ECO:0008006" key="18">
    <source>
        <dbReference type="Google" id="ProtNLM"/>
    </source>
</evidence>
<dbReference type="InterPro" id="IPR001611">
    <property type="entry name" value="Leu-rich_rpt"/>
</dbReference>
<organism evidence="16 17">
    <name type="scientific">Salvia divinorum</name>
    <name type="common">Maria pastora</name>
    <name type="synonym">Diviner's sage</name>
    <dbReference type="NCBI Taxonomy" id="28513"/>
    <lineage>
        <taxon>Eukaryota</taxon>
        <taxon>Viridiplantae</taxon>
        <taxon>Streptophyta</taxon>
        <taxon>Embryophyta</taxon>
        <taxon>Tracheophyta</taxon>
        <taxon>Spermatophyta</taxon>
        <taxon>Magnoliopsida</taxon>
        <taxon>eudicotyledons</taxon>
        <taxon>Gunneridae</taxon>
        <taxon>Pentapetalae</taxon>
        <taxon>asterids</taxon>
        <taxon>lamiids</taxon>
        <taxon>Lamiales</taxon>
        <taxon>Lamiaceae</taxon>
        <taxon>Nepetoideae</taxon>
        <taxon>Mentheae</taxon>
        <taxon>Salviinae</taxon>
        <taxon>Salvia</taxon>
        <taxon>Salvia subgen. Calosphace</taxon>
    </lineage>
</organism>
<evidence type="ECO:0000256" key="4">
    <source>
        <dbReference type="ARBA" id="ARBA00022614"/>
    </source>
</evidence>
<dbReference type="Pfam" id="PF08263">
    <property type="entry name" value="LRRNT_2"/>
    <property type="match status" value="1"/>
</dbReference>
<feature type="compositionally biased region" description="Acidic residues" evidence="11">
    <location>
        <begin position="932"/>
        <end position="945"/>
    </location>
</feature>
<evidence type="ECO:0000256" key="11">
    <source>
        <dbReference type="SAM" id="MobiDB-lite"/>
    </source>
</evidence>
<name>A0ABD1GVB6_SALDI</name>
<keyword evidence="17" id="KW-1185">Reference proteome</keyword>
<dbReference type="Gene3D" id="3.80.10.10">
    <property type="entry name" value="Ribonuclease Inhibitor"/>
    <property type="match status" value="5"/>
</dbReference>
<dbReference type="GO" id="GO:0006952">
    <property type="term" value="P:defense response"/>
    <property type="evidence" value="ECO:0007669"/>
    <property type="project" value="UniProtKB-ARBA"/>
</dbReference>
<dbReference type="SUPFAM" id="SSF52058">
    <property type="entry name" value="L domain-like"/>
    <property type="match status" value="1"/>
</dbReference>
<dbReference type="GO" id="GO:0099402">
    <property type="term" value="P:plant organ development"/>
    <property type="evidence" value="ECO:0007669"/>
    <property type="project" value="UniProtKB-ARBA"/>
</dbReference>
<feature type="chain" id="PRO_5044762319" description="Leucine-rich repeat-containing N-terminal plant-type domain-containing protein" evidence="13">
    <location>
        <begin position="22"/>
        <end position="1010"/>
    </location>
</feature>
<keyword evidence="3" id="KW-1003">Cell membrane</keyword>